<sequence length="418" mass="45466">MGAEVSRAALSAEEEQRCKQKGRDEVLQIFEDRTAKCVVARADTPLQASVAASGRSSSITHVDQQNVVAATKQDTPQDETNTKRKASGSDESERQSKAMKVSGEAQAIDRGPSNLRLECGDKAWHVHREVVLRASLPLFRAYTQSDDQSMVCIKDSPPAGVHAMLNFLYNGDYYAEQYCQTGESYPIQLHVMVYSLATTYEIGPLAFAAFGKFSTMLEEDPNLPGLHKVMLEILRDNPYRMEPLQKALLASMEQLRPVRSCSGNGNTLRPHPMLEAARKDYDRLQGPLPGTTSSTSVPPETSTNAIPTVFVSAGGVSYGTRIAAQAPGAIPLAPSGPSRPGPASKYAPILVHTSASAGATKAWPQGDIEYLCRACESVFKAGVVKGFSVSMYACPNCKVTRKGMFWDSVRKPRHFRGF</sequence>
<protein>
    <recommendedName>
        <fullName evidence="2">BTB domain-containing protein</fullName>
    </recommendedName>
</protein>
<reference evidence="3 4" key="1">
    <citation type="submission" date="2016-10" db="EMBL/GenBank/DDBJ databases">
        <authorList>
            <person name="Varghese N."/>
        </authorList>
    </citation>
    <scope>NUCLEOTIDE SEQUENCE [LARGE SCALE GENOMIC DNA]</scope>
</reference>
<accession>A0A1Y6LI16</accession>
<evidence type="ECO:0000256" key="1">
    <source>
        <dbReference type="SAM" id="MobiDB-lite"/>
    </source>
</evidence>
<dbReference type="PROSITE" id="PS50097">
    <property type="entry name" value="BTB"/>
    <property type="match status" value="1"/>
</dbReference>
<feature type="compositionally biased region" description="Basic and acidic residues" evidence="1">
    <location>
        <begin position="87"/>
        <end position="96"/>
    </location>
</feature>
<feature type="compositionally biased region" description="Basic and acidic residues" evidence="1">
    <location>
        <begin position="14"/>
        <end position="24"/>
    </location>
</feature>
<feature type="region of interest" description="Disordered" evidence="1">
    <location>
        <begin position="48"/>
        <end position="107"/>
    </location>
</feature>
<name>A0A1Y6LI16_ZYMTR</name>
<feature type="compositionally biased region" description="Polar residues" evidence="1">
    <location>
        <begin position="54"/>
        <end position="74"/>
    </location>
</feature>
<feature type="domain" description="BTB" evidence="2">
    <location>
        <begin position="113"/>
        <end position="177"/>
    </location>
</feature>
<dbReference type="EMBL" id="LT882678">
    <property type="protein sequence ID" value="SMY23040.1"/>
    <property type="molecule type" value="Genomic_DNA"/>
</dbReference>
<dbReference type="SUPFAM" id="SSF54695">
    <property type="entry name" value="POZ domain"/>
    <property type="match status" value="1"/>
</dbReference>
<organism evidence="3 4">
    <name type="scientific">Zymoseptoria tritici ST99CH_1A5</name>
    <dbReference type="NCBI Taxonomy" id="1276529"/>
    <lineage>
        <taxon>Eukaryota</taxon>
        <taxon>Fungi</taxon>
        <taxon>Dikarya</taxon>
        <taxon>Ascomycota</taxon>
        <taxon>Pezizomycotina</taxon>
        <taxon>Dothideomycetes</taxon>
        <taxon>Dothideomycetidae</taxon>
        <taxon>Mycosphaerellales</taxon>
        <taxon>Mycosphaerellaceae</taxon>
        <taxon>Zymoseptoria</taxon>
    </lineage>
</organism>
<evidence type="ECO:0000313" key="4">
    <source>
        <dbReference type="Proteomes" id="UP000215453"/>
    </source>
</evidence>
<dbReference type="CDD" id="cd18186">
    <property type="entry name" value="BTB_POZ_ZBTB_KLHL-like"/>
    <property type="match status" value="1"/>
</dbReference>
<evidence type="ECO:0000259" key="2">
    <source>
        <dbReference type="PROSITE" id="PS50097"/>
    </source>
</evidence>
<dbReference type="InterPro" id="IPR011333">
    <property type="entry name" value="SKP1/BTB/POZ_sf"/>
</dbReference>
<evidence type="ECO:0000313" key="3">
    <source>
        <dbReference type="EMBL" id="SMY23040.1"/>
    </source>
</evidence>
<gene>
    <name evidence="3" type="ORF">ZT1A5_G4480</name>
</gene>
<dbReference type="InterPro" id="IPR000210">
    <property type="entry name" value="BTB/POZ_dom"/>
</dbReference>
<dbReference type="Proteomes" id="UP000215453">
    <property type="component" value="Chromosome 3"/>
</dbReference>
<dbReference type="Pfam" id="PF00651">
    <property type="entry name" value="BTB"/>
    <property type="match status" value="1"/>
</dbReference>
<dbReference type="Gene3D" id="3.30.710.10">
    <property type="entry name" value="Potassium Channel Kv1.1, Chain A"/>
    <property type="match status" value="1"/>
</dbReference>
<proteinExistence type="predicted"/>
<dbReference type="AlphaFoldDB" id="A0A1Y6LI16"/>
<feature type="region of interest" description="Disordered" evidence="1">
    <location>
        <begin position="1"/>
        <end position="24"/>
    </location>
</feature>